<feature type="compositionally biased region" description="Polar residues" evidence="5">
    <location>
        <begin position="1621"/>
        <end position="1634"/>
    </location>
</feature>
<evidence type="ECO:0000256" key="2">
    <source>
        <dbReference type="ARBA" id="ARBA00022525"/>
    </source>
</evidence>
<dbReference type="EMBL" id="JACIVD010000069">
    <property type="protein sequence ID" value="MBB1124029.1"/>
    <property type="molecule type" value="Genomic_DNA"/>
</dbReference>
<protein>
    <submittedName>
        <fullName evidence="8">KxYKxGKxW signal peptide domain-containing protein</fullName>
    </submittedName>
</protein>
<proteinExistence type="predicted"/>
<keyword evidence="3" id="KW-0732">Signal</keyword>
<dbReference type="Proteomes" id="UP000547628">
    <property type="component" value="Unassembled WGS sequence"/>
</dbReference>
<feature type="region of interest" description="Disordered" evidence="5">
    <location>
        <begin position="1557"/>
        <end position="1657"/>
    </location>
</feature>
<evidence type="ECO:0000256" key="5">
    <source>
        <dbReference type="SAM" id="MobiDB-lite"/>
    </source>
</evidence>
<comment type="caution">
    <text evidence="8">The sequence shown here is derived from an EMBL/GenBank/DDBJ whole genome shotgun (WGS) entry which is preliminary data.</text>
</comment>
<dbReference type="NCBIfam" id="TIGR03715">
    <property type="entry name" value="KxYKxGKxW"/>
    <property type="match status" value="1"/>
</dbReference>
<feature type="region of interest" description="Disordered" evidence="5">
    <location>
        <begin position="64"/>
        <end position="133"/>
    </location>
</feature>
<dbReference type="Pfam" id="PF19258">
    <property type="entry name" value="KxYKxGKxW_sig"/>
    <property type="match status" value="1"/>
</dbReference>
<evidence type="ECO:0000259" key="7">
    <source>
        <dbReference type="PROSITE" id="PS50847"/>
    </source>
</evidence>
<feature type="transmembrane region" description="Helical" evidence="6">
    <location>
        <begin position="1660"/>
        <end position="1680"/>
    </location>
</feature>
<sequence>METKQHYKLYKSGKLWMTALISAGILWGGSQQIIHADTTENVDNVGGVVASTVSNLSDNEVTLSPASAQSNIAESPENQLSKSSQTTAETSAQTGQFISESAAESNAPQSESAAASATTMTQPAETSVANRVAAESTSTASAVATTSTQAVDSTITVSNPANYPTDAAKLVDKNALGEPYYIYQIVKLDGSTINGKDAHLILSVDTTDPQGTNYLYVTDASYTKSYQKYIVRPNEYVDITVSSNGSAIKNPQQTQVYRVSNTGAYTLEFNGKEISVPASVSIKSYLRVTPVYGLGNQNSIHYTDKVDISPENNAPAIEYIYLDKDGNYTTSENLPANVPVNGITGQQFVITNVDSYKQVLNGYYLTNQQGSLANTANGAYEGTISQFQIGQYYQKTLYDWDRNVSQTLIYELIDPQGTMNISLLRPGQKTETVTVPVNEYKTFSNGTLARNPFVPGANSVQLIYADLGKIIPVDENGNPIAGADQPIYNNDPNDPHKAGATQAPDLTALGWVLADPTQATIIPGNPGADTLVQYRRVVVNTEEKVVTQTVEYKYADGITQGRPVLPQNVVQSLTFTHTVITNPVTGKVISDTWTPAGQFTAVASPEIEGFWADQKQVGGNDNVTHETPSTAFTVLYAGPNESTEEKTVTQTVRYEYLDGVTDGRPELPKDNVQTLTFTATIQRNPETGEIISTTWSPAQNFTLVDTPKLDGYYYSDAKAGSIESVTHESGNTEYIVYYAAPTSTTEDKVLTQTVHYQYADGNSQGRPELPKDNVQYITFTQTTLTNPFNGNVVAFYWTPTNDQFELVQTPTINGFYADIAVAGSNDYVVPEDSDTYYVVNYAAPVSTIAETKDVTQTIRYEYLDGVTENRPALPQTDVQKLVFNRVVVTNPYTNEVISDTWSPAQNFTALETPVLAGFYYDLAQAGSNAEVTHESGDTEYVVKYAPAQVSTTDKTVTQTIKYQYADGVTTGRPVLPQNNVQTLTFTQTTLTNPFTGEVLSSTWSPAQNFTLVTTPELAGLYYDLAQAGSTVNVTHESGDTEYVVNYAPATETTESKVVTQTIRYHYANGVSGNPALLPTDNVQQLEFTRTILTNPFTGEVINDTWSPAQNFTVITTPTIAGYYYDQAQAGNTVAVTHESPNKIYDVYYLAPDTTSEIKTITQTIKYEYVDGVTAGRPTLPQNNIQNLTFTQIIVKNPITGEIVSTSWSPAQSFTIVNTPELAGFYYDIAQAGSNQLVTHEDANTEYVVRYAPAKVVTEEQQVTQNIKYEYADGVTAGRPLLPENNVQKLTFTHTVTTNPFTNEVISDEWTPAQSFSLVDTPILEGFYYDMAQAGSSQSVTHDSANTEYVVKYAPARVTTEDKTVTQTVKYQYADGVTTGRPVLPQNNIQTLTFTQTTLTNPFTGEVLSSTWSPAQNFTLVTTPELAGFYYDLAQAGSTVNVTHESGDTEYVVNYAAPNVTTETEKVTQNVKYEYEDGVTEGRPSLPDDKTITVEFTHTVVTNPWTGEVIEDKWSPDQTIEMVKTPEIAGFHPDQAEIPAITVSHTNENINHVVKYVADEQPVQPEPVTPEPDEGDQKEPTIPEQPIIPADKETPVSDPVDQPKTEVNQEAVVQPVSVKPLQKTQPVAQPATMSVSEKGETTDSPTKENQQLPQTGEQNSVAITALGLLAGVVGLLGLGLGKRKTKN</sequence>
<feature type="compositionally biased region" description="Polar residues" evidence="5">
    <location>
        <begin position="64"/>
        <end position="80"/>
    </location>
</feature>
<dbReference type="InterPro" id="IPR022263">
    <property type="entry name" value="KxYKxGKxW"/>
</dbReference>
<evidence type="ECO:0000256" key="4">
    <source>
        <dbReference type="ARBA" id="ARBA00023088"/>
    </source>
</evidence>
<dbReference type="Pfam" id="PF17966">
    <property type="entry name" value="Muc_B2"/>
    <property type="match status" value="10"/>
</dbReference>
<evidence type="ECO:0000313" key="9">
    <source>
        <dbReference type="Proteomes" id="UP000547628"/>
    </source>
</evidence>
<keyword evidence="2" id="KW-0964">Secreted</keyword>
<dbReference type="NCBIfam" id="TIGR01167">
    <property type="entry name" value="LPXTG_anchor"/>
    <property type="match status" value="1"/>
</dbReference>
<evidence type="ECO:0000256" key="1">
    <source>
        <dbReference type="ARBA" id="ARBA00022512"/>
    </source>
</evidence>
<reference evidence="8 9" key="1">
    <citation type="submission" date="2020-07" db="EMBL/GenBank/DDBJ databases">
        <title>Description of Limosilactobacillus balticus sp. nov., Limosilactobacillus agrestis sp. nov., Limosilactobacillus albertensis sp. nov., Limosilactobacillus rudii sp. nov., Limosilactobacillus fastidiosus sp. nov., five novel Limosilactobacillus species isolated from the vertebrate gastrointestinal tract, and proposal of 6 subspecies of Limosilactobacillus reuteri adapted to the gastrointestinal tract of specific vertebrate hosts.</title>
        <authorList>
            <person name="Li F."/>
            <person name="Cheng C."/>
            <person name="Zheng J."/>
            <person name="Quevedo R.M."/>
            <person name="Li J."/>
            <person name="Roos S."/>
            <person name="Gaenzle M.G."/>
            <person name="Walter J."/>
        </authorList>
    </citation>
    <scope>NUCLEOTIDE SEQUENCE [LARGE SCALE GENOMIC DNA]</scope>
    <source>
        <strain evidence="8 9">Lr3000</strain>
    </source>
</reference>
<feature type="compositionally biased region" description="Low complexity" evidence="5">
    <location>
        <begin position="81"/>
        <end position="117"/>
    </location>
</feature>
<dbReference type="PROSITE" id="PS50847">
    <property type="entry name" value="GRAM_POS_ANCHORING"/>
    <property type="match status" value="1"/>
</dbReference>
<evidence type="ECO:0000256" key="3">
    <source>
        <dbReference type="ARBA" id="ARBA00022729"/>
    </source>
</evidence>
<keyword evidence="1" id="KW-0134">Cell wall</keyword>
<keyword evidence="6" id="KW-0812">Transmembrane</keyword>
<accession>A0A839HB17</accession>
<organism evidence="8 9">
    <name type="scientific">Limosilactobacillus albertensis</name>
    <dbReference type="NCBI Taxonomy" id="2759752"/>
    <lineage>
        <taxon>Bacteria</taxon>
        <taxon>Bacillati</taxon>
        <taxon>Bacillota</taxon>
        <taxon>Bacilli</taxon>
        <taxon>Lactobacillales</taxon>
        <taxon>Lactobacillaceae</taxon>
        <taxon>Limosilactobacillus</taxon>
    </lineage>
</organism>
<dbReference type="InterPro" id="IPR019931">
    <property type="entry name" value="LPXTG_anchor"/>
</dbReference>
<dbReference type="InterPro" id="IPR041495">
    <property type="entry name" value="Mub_B2"/>
</dbReference>
<keyword evidence="6" id="KW-0472">Membrane</keyword>
<gene>
    <name evidence="8" type="ORF">H5S41_08695</name>
</gene>
<dbReference type="RefSeq" id="WP_182603002.1">
    <property type="nucleotide sequence ID" value="NZ_JACIVD010000069.1"/>
</dbReference>
<feature type="compositionally biased region" description="Polar residues" evidence="5">
    <location>
        <begin position="1641"/>
        <end position="1657"/>
    </location>
</feature>
<keyword evidence="4" id="KW-0572">Peptidoglycan-anchor</keyword>
<dbReference type="Pfam" id="PF00746">
    <property type="entry name" value="Gram_pos_anchor"/>
    <property type="match status" value="1"/>
</dbReference>
<evidence type="ECO:0000313" key="8">
    <source>
        <dbReference type="EMBL" id="MBB1124029.1"/>
    </source>
</evidence>
<keyword evidence="6" id="KW-1133">Transmembrane helix</keyword>
<dbReference type="Gene3D" id="2.60.40.4300">
    <property type="match status" value="10"/>
</dbReference>
<feature type="domain" description="Gram-positive cocci surface proteins LPxTG" evidence="7">
    <location>
        <begin position="1651"/>
        <end position="1686"/>
    </location>
</feature>
<name>A0A839HB17_9LACO</name>
<evidence type="ECO:0000256" key="6">
    <source>
        <dbReference type="SAM" id="Phobius"/>
    </source>
</evidence>
<feature type="compositionally biased region" description="Polar residues" evidence="5">
    <location>
        <begin position="118"/>
        <end position="129"/>
    </location>
</feature>